<sequence length="558" mass="61990">MRTTAYLLLVFVTSNAYVVRRRDPFDDQESMRDALEALESRRLGDGGQYYDAASQGVPYDEFEDGEGYENTDPYLLQNLLDESRLGQGDESYGGDEEFDPYPPFESPSYGDGAMSPTNSDDFVGMGQGAPREEPVTREELEDLFKSVNDQYQDQDHDSAQPLKLSLKKKYQPSPKQFKNSNSLTDTKTRLKNMNPQQMQALLDELRAEASREEKRNTAKKSTSGGDSLQKVNQEELNSIFGSAGIKKSVKKATKEDVPSNEEMTKKRKRSGTDGLNSRNQNSGTDDVIGDASTKNGDDLDFRKLYQQTDLKANLLQRENEYLTDALDLATLSQLKGGNDLVPKEADNLQKAMEIESLIGRLERNMVQQIGVDLHADGEHQDENDEEKKSNLEDLGEEGYLRGVEDKRQSSPENAYNDIDEKLFQMPRPADDDEDMNAAYIPDGPIYADLAPTCPLVEKIANGCQILQEVGVVLDLEAATLCDRHLVCYACGAAVGGSRDSCDQGFLAAAERACRDSEECKEGATSVLLALQKLHAFNLNKLNACRAPCVMDFVVNGEY</sequence>
<reference evidence="4" key="1">
    <citation type="submission" date="2025-08" db="UniProtKB">
        <authorList>
            <consortium name="RefSeq"/>
        </authorList>
    </citation>
    <scope>IDENTIFICATION</scope>
    <source>
        <tissue evidence="4">Gonads</tissue>
    </source>
</reference>
<proteinExistence type="predicted"/>
<feature type="compositionally biased region" description="Basic and acidic residues" evidence="1">
    <location>
        <begin position="207"/>
        <end position="216"/>
    </location>
</feature>
<accession>A0A1S3K7P5</accession>
<feature type="region of interest" description="Disordered" evidence="1">
    <location>
        <begin position="207"/>
        <end position="231"/>
    </location>
</feature>
<feature type="region of interest" description="Disordered" evidence="1">
    <location>
        <begin position="166"/>
        <end position="195"/>
    </location>
</feature>
<dbReference type="KEGG" id="lak:106179442"/>
<keyword evidence="2" id="KW-0732">Signal</keyword>
<evidence type="ECO:0000313" key="3">
    <source>
        <dbReference type="Proteomes" id="UP000085678"/>
    </source>
</evidence>
<feature type="compositionally biased region" description="Basic and acidic residues" evidence="1">
    <location>
        <begin position="398"/>
        <end position="409"/>
    </location>
</feature>
<feature type="compositionally biased region" description="Polar residues" evidence="1">
    <location>
        <begin position="219"/>
        <end position="231"/>
    </location>
</feature>
<evidence type="ECO:0000313" key="4">
    <source>
        <dbReference type="RefSeq" id="XP_013418517.1"/>
    </source>
</evidence>
<organism evidence="3 4">
    <name type="scientific">Lingula anatina</name>
    <name type="common">Brachiopod</name>
    <name type="synonym">Lingula unguis</name>
    <dbReference type="NCBI Taxonomy" id="7574"/>
    <lineage>
        <taxon>Eukaryota</taxon>
        <taxon>Metazoa</taxon>
        <taxon>Spiralia</taxon>
        <taxon>Lophotrochozoa</taxon>
        <taxon>Brachiopoda</taxon>
        <taxon>Linguliformea</taxon>
        <taxon>Lingulata</taxon>
        <taxon>Lingulida</taxon>
        <taxon>Linguloidea</taxon>
        <taxon>Lingulidae</taxon>
        <taxon>Lingula</taxon>
    </lineage>
</organism>
<feature type="compositionally biased region" description="Basic and acidic residues" evidence="1">
    <location>
        <begin position="374"/>
        <end position="391"/>
    </location>
</feature>
<dbReference type="InParanoid" id="A0A1S3K7P5"/>
<dbReference type="PANTHER" id="PTHR37687">
    <property type="entry name" value="AGAP006772-PA"/>
    <property type="match status" value="1"/>
</dbReference>
<dbReference type="Proteomes" id="UP000085678">
    <property type="component" value="Unplaced"/>
</dbReference>
<dbReference type="InterPro" id="IPR038875">
    <property type="entry name" value="PLA2_conodipine-like"/>
</dbReference>
<protein>
    <submittedName>
        <fullName evidence="4">Uncharacterized protein LOC106179442</fullName>
    </submittedName>
</protein>
<dbReference type="GeneID" id="106179442"/>
<feature type="region of interest" description="Disordered" evidence="1">
    <location>
        <begin position="85"/>
        <end position="135"/>
    </location>
</feature>
<dbReference type="PANTHER" id="PTHR37687:SF1">
    <property type="entry name" value="AGAP006772-PA"/>
    <property type="match status" value="1"/>
</dbReference>
<feature type="region of interest" description="Disordered" evidence="1">
    <location>
        <begin position="247"/>
        <end position="298"/>
    </location>
</feature>
<dbReference type="OrthoDB" id="10043382at2759"/>
<name>A0A1S3K7P5_LINAN</name>
<evidence type="ECO:0000256" key="1">
    <source>
        <dbReference type="SAM" id="MobiDB-lite"/>
    </source>
</evidence>
<feature type="compositionally biased region" description="Polar residues" evidence="1">
    <location>
        <begin position="173"/>
        <end position="195"/>
    </location>
</feature>
<dbReference type="AlphaFoldDB" id="A0A1S3K7P5"/>
<feature type="signal peptide" evidence="2">
    <location>
        <begin position="1"/>
        <end position="16"/>
    </location>
</feature>
<gene>
    <name evidence="4" type="primary">LOC106179442</name>
</gene>
<keyword evidence="3" id="KW-1185">Reference proteome</keyword>
<feature type="region of interest" description="Disordered" evidence="1">
    <location>
        <begin position="374"/>
        <end position="415"/>
    </location>
</feature>
<evidence type="ECO:0000256" key="2">
    <source>
        <dbReference type="SAM" id="SignalP"/>
    </source>
</evidence>
<feature type="chain" id="PRO_5010317325" evidence="2">
    <location>
        <begin position="17"/>
        <end position="558"/>
    </location>
</feature>
<dbReference type="RefSeq" id="XP_013418517.1">
    <property type="nucleotide sequence ID" value="XM_013563063.1"/>
</dbReference>
<feature type="compositionally biased region" description="Polar residues" evidence="1">
    <location>
        <begin position="273"/>
        <end position="284"/>
    </location>
</feature>